<feature type="binding site" evidence="17">
    <location>
        <position position="255"/>
    </location>
    <ligand>
        <name>(6S)-NADPHX</name>
        <dbReference type="ChEBI" id="CHEBI:64076"/>
    </ligand>
</feature>
<dbReference type="InterPro" id="IPR036652">
    <property type="entry name" value="YjeF_N_dom_sf"/>
</dbReference>
<dbReference type="GO" id="GO:0046496">
    <property type="term" value="P:nicotinamide nucleotide metabolic process"/>
    <property type="evidence" value="ECO:0007669"/>
    <property type="project" value="UniProtKB-UniRule"/>
</dbReference>
<dbReference type="GO" id="GO:0046872">
    <property type="term" value="F:metal ion binding"/>
    <property type="evidence" value="ECO:0007669"/>
    <property type="project" value="UniProtKB-UniRule"/>
</dbReference>
<reference evidence="22 23" key="1">
    <citation type="journal article" date="2014" name="Genome Announc.">
        <title>Genome Sequence and Methylome of Soil Bacterium Gemmatirosa kalamazoonensis KBS708T, a Member of the Rarely Cultivated Gemmatimonadetes Phylum.</title>
        <authorList>
            <person name="Debruyn J.M."/>
            <person name="Radosevich M."/>
            <person name="Wommack K.E."/>
            <person name="Polson S.W."/>
            <person name="Hauser L.J."/>
            <person name="Fawaz M.N."/>
            <person name="Korlach J."/>
            <person name="Tsai Y.C."/>
        </authorList>
    </citation>
    <scope>NUCLEOTIDE SEQUENCE [LARGE SCALE GENOMIC DNA]</scope>
    <source>
        <strain evidence="22 23">KBS708</strain>
    </source>
</reference>
<evidence type="ECO:0000256" key="13">
    <source>
        <dbReference type="ARBA" id="ARBA00023268"/>
    </source>
</evidence>
<comment type="cofactor">
    <cofactor evidence="18 19">
        <name>K(+)</name>
        <dbReference type="ChEBI" id="CHEBI:29103"/>
    </cofactor>
    <text evidence="18 19">Binds 1 potassium ion per subunit.</text>
</comment>
<proteinExistence type="inferred from homology"/>
<dbReference type="InterPro" id="IPR017953">
    <property type="entry name" value="Carbohydrate_kinase_pred_CS"/>
</dbReference>
<feature type="domain" description="YjeF N-terminal" evidence="21">
    <location>
        <begin position="13"/>
        <end position="213"/>
    </location>
</feature>
<dbReference type="InterPro" id="IPR030677">
    <property type="entry name" value="Nnr"/>
</dbReference>
<dbReference type="SUPFAM" id="SSF64153">
    <property type="entry name" value="YjeF N-terminal domain-like"/>
    <property type="match status" value="1"/>
</dbReference>
<comment type="catalytic activity">
    <reaction evidence="1 18 19">
        <text>(6R)-NADHX = (6S)-NADHX</text>
        <dbReference type="Rhea" id="RHEA:32215"/>
        <dbReference type="ChEBI" id="CHEBI:64074"/>
        <dbReference type="ChEBI" id="CHEBI:64075"/>
        <dbReference type="EC" id="5.1.99.6"/>
    </reaction>
</comment>
<evidence type="ECO:0000256" key="5">
    <source>
        <dbReference type="ARBA" id="ARBA00022723"/>
    </source>
</evidence>
<accession>W0RJM8</accession>
<evidence type="ECO:0000256" key="18">
    <source>
        <dbReference type="HAMAP-Rule" id="MF_01966"/>
    </source>
</evidence>
<dbReference type="EC" id="4.2.1.136" evidence="19"/>
<dbReference type="HAMAP" id="MF_01965">
    <property type="entry name" value="NADHX_dehydratase"/>
    <property type="match status" value="1"/>
</dbReference>
<dbReference type="InParanoid" id="W0RJM8"/>
<comment type="subunit">
    <text evidence="17">Homotetramer.</text>
</comment>
<keyword evidence="11 18" id="KW-0413">Isomerase</keyword>
<dbReference type="Proteomes" id="UP000019151">
    <property type="component" value="Chromosome"/>
</dbReference>
<evidence type="ECO:0000256" key="2">
    <source>
        <dbReference type="ARBA" id="ARBA00000909"/>
    </source>
</evidence>
<keyword evidence="6 17" id="KW-0547">Nucleotide-binding</keyword>
<dbReference type="PROSITE" id="PS51383">
    <property type="entry name" value="YJEF_C_3"/>
    <property type="match status" value="1"/>
</dbReference>
<dbReference type="InterPro" id="IPR029056">
    <property type="entry name" value="Ribokinase-like"/>
</dbReference>
<comment type="caution">
    <text evidence="18">Lacks conserved residue(s) required for the propagation of feature annotation.</text>
</comment>
<keyword evidence="7 17" id="KW-0067">ATP-binding</keyword>
<dbReference type="PANTHER" id="PTHR12592:SF0">
    <property type="entry name" value="ATP-DEPENDENT (S)-NAD(P)H-HYDRATE DEHYDRATASE"/>
    <property type="match status" value="1"/>
</dbReference>
<feature type="binding site" evidence="17">
    <location>
        <position position="437"/>
    </location>
    <ligand>
        <name>(6S)-NADPHX</name>
        <dbReference type="ChEBI" id="CHEBI:64076"/>
    </ligand>
</feature>
<evidence type="ECO:0000256" key="17">
    <source>
        <dbReference type="HAMAP-Rule" id="MF_01965"/>
    </source>
</evidence>
<dbReference type="InterPro" id="IPR000631">
    <property type="entry name" value="CARKD"/>
</dbReference>
<evidence type="ECO:0000256" key="3">
    <source>
        <dbReference type="ARBA" id="ARBA00006001"/>
    </source>
</evidence>
<comment type="similarity">
    <text evidence="18">Belongs to the NnrE/AIBP family.</text>
</comment>
<evidence type="ECO:0000313" key="22">
    <source>
        <dbReference type="EMBL" id="AHG90545.1"/>
    </source>
</evidence>
<organism evidence="22 23">
    <name type="scientific">Gemmatirosa kalamazoonensis</name>
    <dbReference type="NCBI Taxonomy" id="861299"/>
    <lineage>
        <taxon>Bacteria</taxon>
        <taxon>Pseudomonadati</taxon>
        <taxon>Gemmatimonadota</taxon>
        <taxon>Gemmatimonadia</taxon>
        <taxon>Gemmatimonadales</taxon>
        <taxon>Gemmatimonadaceae</taxon>
        <taxon>Gemmatirosa</taxon>
    </lineage>
</organism>
<keyword evidence="13" id="KW-0511">Multifunctional enzyme</keyword>
<comment type="catalytic activity">
    <reaction evidence="16 17 19">
        <text>(6S)-NADPHX + ADP = AMP + phosphate + NADPH + H(+)</text>
        <dbReference type="Rhea" id="RHEA:32235"/>
        <dbReference type="ChEBI" id="CHEBI:15378"/>
        <dbReference type="ChEBI" id="CHEBI:43474"/>
        <dbReference type="ChEBI" id="CHEBI:57783"/>
        <dbReference type="ChEBI" id="CHEBI:64076"/>
        <dbReference type="ChEBI" id="CHEBI:456215"/>
        <dbReference type="ChEBI" id="CHEBI:456216"/>
        <dbReference type="EC" id="4.2.1.136"/>
    </reaction>
</comment>
<dbReference type="PATRIC" id="fig|861299.3.peg.3061"/>
<comment type="cofactor">
    <cofactor evidence="17">
        <name>Mg(2+)</name>
        <dbReference type="ChEBI" id="CHEBI:18420"/>
    </cofactor>
</comment>
<dbReference type="GO" id="GO:0052855">
    <property type="term" value="F:ADP-dependent NAD(P)H-hydrate dehydratase activity"/>
    <property type="evidence" value="ECO:0007669"/>
    <property type="project" value="UniProtKB-UniRule"/>
</dbReference>
<evidence type="ECO:0000259" key="20">
    <source>
        <dbReference type="PROSITE" id="PS51383"/>
    </source>
</evidence>
<feature type="binding site" evidence="18">
    <location>
        <begin position="62"/>
        <end position="66"/>
    </location>
    <ligand>
        <name>(6S)-NADPHX</name>
        <dbReference type="ChEBI" id="CHEBI:64076"/>
    </ligand>
</feature>
<evidence type="ECO:0000256" key="6">
    <source>
        <dbReference type="ARBA" id="ARBA00022741"/>
    </source>
</evidence>
<evidence type="ECO:0000256" key="12">
    <source>
        <dbReference type="ARBA" id="ARBA00023239"/>
    </source>
</evidence>
<dbReference type="PANTHER" id="PTHR12592">
    <property type="entry name" value="ATP-DEPENDENT (S)-NAD(P)H-HYDRATE DEHYDRATASE FAMILY MEMBER"/>
    <property type="match status" value="1"/>
</dbReference>
<dbReference type="GO" id="GO:0110051">
    <property type="term" value="P:metabolite repair"/>
    <property type="evidence" value="ECO:0007669"/>
    <property type="project" value="TreeGrafter"/>
</dbReference>
<dbReference type="AlphaFoldDB" id="W0RJM8"/>
<keyword evidence="8 17" id="KW-0521">NADP</keyword>
<evidence type="ECO:0000256" key="16">
    <source>
        <dbReference type="ARBA" id="ARBA00049209"/>
    </source>
</evidence>
<evidence type="ECO:0000256" key="19">
    <source>
        <dbReference type="PIRNR" id="PIRNR017184"/>
    </source>
</evidence>
<feature type="binding site" evidence="18">
    <location>
        <position position="157"/>
    </location>
    <ligand>
        <name>(6S)-NADPHX</name>
        <dbReference type="ChEBI" id="CHEBI:64076"/>
    </ligand>
</feature>
<dbReference type="NCBIfam" id="TIGR00196">
    <property type="entry name" value="yjeF_cterm"/>
    <property type="match status" value="1"/>
</dbReference>
<comment type="function">
    <text evidence="14 19">Bifunctional enzyme that catalyzes the epimerization of the S- and R-forms of NAD(P)HX and the dehydration of the S-form of NAD(P)HX at the expense of ADP, which is converted to AMP. This allows the repair of both epimers of NAD(P)HX, a damaged form of NAD(P)H that is a result of enzymatic or heat-dependent hydration.</text>
</comment>
<comment type="function">
    <text evidence="17">Catalyzes the dehydration of the S-form of NAD(P)HX at the expense of ADP, which is converted to AMP. Together with NAD(P)HX epimerase, which catalyzes the epimerization of the S- and R-forms, the enzyme allows the repair of both epimers of NAD(P)HX, a damaged form of NAD(P)H that is a result of enzymatic or heat-dependent hydration.</text>
</comment>
<name>W0RJM8_9BACT</name>
<evidence type="ECO:0000256" key="7">
    <source>
        <dbReference type="ARBA" id="ARBA00022840"/>
    </source>
</evidence>
<feature type="binding site" evidence="17">
    <location>
        <position position="371"/>
    </location>
    <ligand>
        <name>(6S)-NADPHX</name>
        <dbReference type="ChEBI" id="CHEBI:64076"/>
    </ligand>
</feature>
<comment type="catalytic activity">
    <reaction evidence="15 17 19">
        <text>(6S)-NADHX + ADP = AMP + phosphate + NADH + H(+)</text>
        <dbReference type="Rhea" id="RHEA:32223"/>
        <dbReference type="ChEBI" id="CHEBI:15378"/>
        <dbReference type="ChEBI" id="CHEBI:43474"/>
        <dbReference type="ChEBI" id="CHEBI:57945"/>
        <dbReference type="ChEBI" id="CHEBI:64074"/>
        <dbReference type="ChEBI" id="CHEBI:456215"/>
        <dbReference type="ChEBI" id="CHEBI:456216"/>
        <dbReference type="EC" id="4.2.1.136"/>
    </reaction>
</comment>
<comment type="catalytic activity">
    <reaction evidence="2 18 19">
        <text>(6R)-NADPHX = (6S)-NADPHX</text>
        <dbReference type="Rhea" id="RHEA:32227"/>
        <dbReference type="ChEBI" id="CHEBI:64076"/>
        <dbReference type="ChEBI" id="CHEBI:64077"/>
        <dbReference type="EC" id="5.1.99.6"/>
    </reaction>
</comment>
<evidence type="ECO:0000313" key="23">
    <source>
        <dbReference type="Proteomes" id="UP000019151"/>
    </source>
</evidence>
<feature type="domain" description="YjeF C-terminal" evidence="20">
    <location>
        <begin position="220"/>
        <end position="500"/>
    </location>
</feature>
<dbReference type="SUPFAM" id="SSF53613">
    <property type="entry name" value="Ribokinase-like"/>
    <property type="match status" value="1"/>
</dbReference>
<evidence type="ECO:0000256" key="15">
    <source>
        <dbReference type="ARBA" id="ARBA00048238"/>
    </source>
</evidence>
<dbReference type="eggNOG" id="COG0062">
    <property type="taxonomic scope" value="Bacteria"/>
</dbReference>
<comment type="similarity">
    <text evidence="4 19">In the C-terminal section; belongs to the NnrD/CARKD family.</text>
</comment>
<keyword evidence="12 17" id="KW-0456">Lyase</keyword>
<dbReference type="GO" id="GO:0005524">
    <property type="term" value="F:ATP binding"/>
    <property type="evidence" value="ECO:0007669"/>
    <property type="project" value="UniProtKB-UniRule"/>
</dbReference>
<feature type="binding site" evidence="18">
    <location>
        <position position="63"/>
    </location>
    <ligand>
        <name>K(+)</name>
        <dbReference type="ChEBI" id="CHEBI:29103"/>
    </ligand>
</feature>
<feature type="binding site" evidence="17">
    <location>
        <position position="436"/>
    </location>
    <ligand>
        <name>AMP</name>
        <dbReference type="ChEBI" id="CHEBI:456215"/>
    </ligand>
</feature>
<dbReference type="OrthoDB" id="9806925at2"/>
<dbReference type="NCBIfam" id="TIGR00197">
    <property type="entry name" value="yjeF_nterm"/>
    <property type="match status" value="1"/>
</dbReference>
<dbReference type="Pfam" id="PF01256">
    <property type="entry name" value="Carb_kinase"/>
    <property type="match status" value="1"/>
</dbReference>
<feature type="binding site" evidence="17">
    <location>
        <begin position="408"/>
        <end position="412"/>
    </location>
    <ligand>
        <name>AMP</name>
        <dbReference type="ChEBI" id="CHEBI:456215"/>
    </ligand>
</feature>
<feature type="binding site" evidence="18">
    <location>
        <begin position="125"/>
        <end position="131"/>
    </location>
    <ligand>
        <name>(6S)-NADPHX</name>
        <dbReference type="ChEBI" id="CHEBI:64076"/>
    </ligand>
</feature>
<comment type="similarity">
    <text evidence="3 19">In the N-terminal section; belongs to the NnrE/AIBP family.</text>
</comment>
<evidence type="ECO:0000256" key="9">
    <source>
        <dbReference type="ARBA" id="ARBA00022958"/>
    </source>
</evidence>
<dbReference type="CDD" id="cd01171">
    <property type="entry name" value="YXKO-related"/>
    <property type="match status" value="1"/>
</dbReference>
<dbReference type="PROSITE" id="PS51385">
    <property type="entry name" value="YJEF_N"/>
    <property type="match status" value="1"/>
</dbReference>
<feature type="binding site" evidence="17">
    <location>
        <position position="318"/>
    </location>
    <ligand>
        <name>(6S)-NADPHX</name>
        <dbReference type="ChEBI" id="CHEBI:64076"/>
    </ligand>
</feature>
<dbReference type="InterPro" id="IPR004443">
    <property type="entry name" value="YjeF_N_dom"/>
</dbReference>
<feature type="binding site" evidence="18">
    <location>
        <position position="160"/>
    </location>
    <ligand>
        <name>K(+)</name>
        <dbReference type="ChEBI" id="CHEBI:29103"/>
    </ligand>
</feature>
<comment type="function">
    <text evidence="18">Catalyzes the epimerization of the S- and R-forms of NAD(P)HX, a damaged form of NAD(P)H that is a result of enzymatic or heat-dependent hydration. This is a prerequisite for the S-specific NAD(P)H-hydrate dehydratase to allow the repair of both epimers of NAD(P)HX.</text>
</comment>
<keyword evidence="5 18" id="KW-0479">Metal-binding</keyword>
<evidence type="ECO:0000256" key="14">
    <source>
        <dbReference type="ARBA" id="ARBA00025153"/>
    </source>
</evidence>
<dbReference type="PROSITE" id="PS01049">
    <property type="entry name" value="YJEF_C_1"/>
    <property type="match status" value="1"/>
</dbReference>
<dbReference type="Gene3D" id="3.40.1190.20">
    <property type="match status" value="1"/>
</dbReference>
<dbReference type="HAMAP" id="MF_01966">
    <property type="entry name" value="NADHX_epimerase"/>
    <property type="match status" value="1"/>
</dbReference>
<gene>
    <name evidence="18" type="primary">nnrE</name>
    <name evidence="17" type="synonym">nnrD</name>
    <name evidence="22" type="ORF">J421_3008</name>
</gene>
<evidence type="ECO:0000256" key="10">
    <source>
        <dbReference type="ARBA" id="ARBA00023027"/>
    </source>
</evidence>
<dbReference type="PIRSF" id="PIRSF017184">
    <property type="entry name" value="Nnr"/>
    <property type="match status" value="1"/>
</dbReference>
<dbReference type="HOGENOM" id="CLU_024853_4_3_0"/>
<dbReference type="Pfam" id="PF03853">
    <property type="entry name" value="YjeF_N"/>
    <property type="match status" value="1"/>
</dbReference>
<evidence type="ECO:0000256" key="1">
    <source>
        <dbReference type="ARBA" id="ARBA00000013"/>
    </source>
</evidence>
<keyword evidence="10 17" id="KW-0520">NAD</keyword>
<sequence length="517" mass="51885">MTSRIPVVTAAESAARDRAAIDAGTPSRALMQRAGAAAAAEIARRYGDRLRGGVAVHAGPGNNGGDGWVVAAALRRWGATVRAALHGADEPKTDDARYERARALADGTLDAPTGSEAVVVDGVLGTGARGAPAPFAAAAVERMHVARASGAVVVALDVPTGLDATTGENFDPHTVRADLTLTFGTLKRGLLVARGHAGTIAVVDIGLGEAPNDVGPVLSGAADVARLAPALDAAAHKGTRGKIAIVGGAAGMAGATLLSAEAALRSGAGMARVVVAPESVPVAQTALREALASPWPTDDAALAHTVTEWADVVVLGPGLGRDDAARALAERVLAAWRGPVVLDADAVTMFAGDTARLGTLLRGRPALLTPHPLELSRLAGLSLDEILARRFDVGRELAATLGASVLLKGVPTVISDEHATLVSATGTPALATAGSGDVLTGIAAALLVHANADARATERGAAAAWIHGRAGEIATARRGGVRGTTLRDVLGALSDAWRGDAARAPYPVLAELPAVPG</sequence>
<dbReference type="KEGG" id="gba:J421_3008"/>
<comment type="similarity">
    <text evidence="17">Belongs to the NnrD/CARKD family.</text>
</comment>
<evidence type="ECO:0000256" key="4">
    <source>
        <dbReference type="ARBA" id="ARBA00009524"/>
    </source>
</evidence>
<evidence type="ECO:0000259" key="21">
    <source>
        <dbReference type="PROSITE" id="PS51385"/>
    </source>
</evidence>
<dbReference type="EC" id="5.1.99.6" evidence="19"/>
<dbReference type="EMBL" id="CP007128">
    <property type="protein sequence ID" value="AHG90545.1"/>
    <property type="molecule type" value="Genomic_DNA"/>
</dbReference>
<dbReference type="STRING" id="861299.J421_3008"/>
<dbReference type="RefSeq" id="WP_104022657.1">
    <property type="nucleotide sequence ID" value="NZ_CP007128.1"/>
</dbReference>
<dbReference type="eggNOG" id="COG0063">
    <property type="taxonomic scope" value="Bacteria"/>
</dbReference>
<protein>
    <recommendedName>
        <fullName evidence="19">Bifunctional NAD(P)H-hydrate repair enzyme</fullName>
    </recommendedName>
    <alternativeName>
        <fullName evidence="19">Nicotinamide nucleotide repair protein</fullName>
    </alternativeName>
    <domain>
        <recommendedName>
            <fullName evidence="19">ADP-dependent (S)-NAD(P)H-hydrate dehydratase</fullName>
            <ecNumber evidence="19">4.2.1.136</ecNumber>
        </recommendedName>
        <alternativeName>
            <fullName evidence="19">ADP-dependent NAD(P)HX dehydratase</fullName>
        </alternativeName>
    </domain>
    <domain>
        <recommendedName>
            <fullName evidence="19">NAD(P)H-hydrate epimerase</fullName>
            <ecNumber evidence="19">5.1.99.6</ecNumber>
        </recommendedName>
    </domain>
</protein>
<evidence type="ECO:0000256" key="8">
    <source>
        <dbReference type="ARBA" id="ARBA00022857"/>
    </source>
</evidence>
<keyword evidence="23" id="KW-1185">Reference proteome</keyword>
<dbReference type="GO" id="GO:0052856">
    <property type="term" value="F:NAD(P)HX epimerase activity"/>
    <property type="evidence" value="ECO:0007669"/>
    <property type="project" value="UniProtKB-UniRule"/>
</dbReference>
<dbReference type="Gene3D" id="3.40.50.10260">
    <property type="entry name" value="YjeF N-terminal domain"/>
    <property type="match status" value="1"/>
</dbReference>
<feature type="binding site" evidence="18">
    <location>
        <position position="121"/>
    </location>
    <ligand>
        <name>K(+)</name>
        <dbReference type="ChEBI" id="CHEBI:29103"/>
    </ligand>
</feature>
<keyword evidence="9 18" id="KW-0630">Potassium</keyword>
<evidence type="ECO:0000256" key="11">
    <source>
        <dbReference type="ARBA" id="ARBA00023235"/>
    </source>
</evidence>